<dbReference type="Pfam" id="PF11739">
    <property type="entry name" value="YdbH-like"/>
    <property type="match status" value="1"/>
</dbReference>
<dbReference type="Proteomes" id="UP000831189">
    <property type="component" value="Chromosome"/>
</dbReference>
<reference evidence="1 2" key="1">
    <citation type="submission" date="2022-04" db="EMBL/GenBank/DDBJ databases">
        <title>Pseudomonas knackmussii B09-2.</title>
        <authorList>
            <person name="Deng Y."/>
        </authorList>
    </citation>
    <scope>NUCLEOTIDE SEQUENCE [LARGE SCALE GENOMIC DNA]</scope>
    <source>
        <strain evidence="1 2">B09-2</strain>
    </source>
</reference>
<gene>
    <name evidence="1" type="ORF">M0M42_07145</name>
</gene>
<protein>
    <submittedName>
        <fullName evidence="1">YdbH domain-containing protein</fullName>
    </submittedName>
</protein>
<name>A0ABY4KTF8_9PSED</name>
<organism evidence="1 2">
    <name type="scientific">Pseudomonas knackmussii</name>
    <dbReference type="NCBI Taxonomy" id="65741"/>
    <lineage>
        <taxon>Bacteria</taxon>
        <taxon>Pseudomonadati</taxon>
        <taxon>Pseudomonadota</taxon>
        <taxon>Gammaproteobacteria</taxon>
        <taxon>Pseudomonadales</taxon>
        <taxon>Pseudomonadaceae</taxon>
        <taxon>Pseudomonas</taxon>
    </lineage>
</organism>
<evidence type="ECO:0000313" key="1">
    <source>
        <dbReference type="EMBL" id="UPQ84167.1"/>
    </source>
</evidence>
<accession>A0ABY4KTF8</accession>
<keyword evidence="2" id="KW-1185">Reference proteome</keyword>
<evidence type="ECO:0000313" key="2">
    <source>
        <dbReference type="Proteomes" id="UP000831189"/>
    </source>
</evidence>
<sequence>MTQRRTILLWAAAGLALLVLSAALYGCVRWQNLKAELGIVAFDISGLRLSMNHLAVREISIVRQPSPDERLAVTINALNLEFAKGWRVLPFNVLTIKHIDAQWQPASDGRRDSQPVAFPEPSQLERWLAWLPRHGRIESLDLTLPCNTGVCTEHGGISWKSGDNELFPARIDLRLHHQSHRVGVAVQASQRGSETHLNLGFELDGIQRATMQNQFARDAGFARWRGTLAMSELPEAPWLLNWLSNWSDYDAQSLPELPQQMRIGAGWAMRVDTSNEADSWEALDGDLHLSANLPVPWPVVGIGHVQGQLDLSARVDKGIWLPTTLRTDLQLRPAQALIAELPGQLQPDALSLQITPLPTGGTASALPLQVRIAVSGPTAVSLESLLELKLRAPYSLSFDQTRLRLNNPVLKTPDLALAALEADLRLSGEISPDTAVIRLGKGSKLTLNDLTATAGLAARQLQANVAGIGIDATYSDNQLRALTVSGKPTLSIGELQQSALRPQAWHWNGTLSANQTRVSLEGPLSNDAALSLPLALTYDMADGATHLNAALPDLFLRAGNPLAATLADWPETLELNNGRLTGQTQVIVLGSGAVTATATFSARGLGGIYDRTELSGLDAELAFELQRNGLRLNISELTLREANPGFTFGPLRFKGEYVSPLDTFTRGRLAWSLAEARLLGGRLWLEPGVMDLAADAQQLQAHLRGLQLPLLLEAYPAEGLTGTGVIDGNMQLQRTPAGISIEQGRLQAREPGGALQFRSAKLQALGQSNPAMRLVTEALDDFHYDVLASDVHYSAEGKLDLGLKLHGRNPALEGGRPINFSINLEEDIPALLTSLQLSDRVSETIQRRVQERLRSTR</sequence>
<dbReference type="InterPro" id="IPR021730">
    <property type="entry name" value="YdbH"/>
</dbReference>
<dbReference type="PROSITE" id="PS51257">
    <property type="entry name" value="PROKAR_LIPOPROTEIN"/>
    <property type="match status" value="1"/>
</dbReference>
<proteinExistence type="predicted"/>
<dbReference type="EMBL" id="CP096208">
    <property type="protein sequence ID" value="UPQ84167.1"/>
    <property type="molecule type" value="Genomic_DNA"/>
</dbReference>